<feature type="transmembrane region" description="Helical" evidence="2">
    <location>
        <begin position="138"/>
        <end position="158"/>
    </location>
</feature>
<feature type="region of interest" description="Disordered" evidence="1">
    <location>
        <begin position="1"/>
        <end position="20"/>
    </location>
</feature>
<dbReference type="Proteomes" id="UP000292958">
    <property type="component" value="Unassembled WGS sequence"/>
</dbReference>
<evidence type="ECO:0000313" key="3">
    <source>
        <dbReference type="EMBL" id="RZU42951.1"/>
    </source>
</evidence>
<keyword evidence="2" id="KW-1133">Transmembrane helix</keyword>
<gene>
    <name evidence="3" type="ORF">BDD14_4552</name>
</gene>
<keyword evidence="2" id="KW-0812">Transmembrane</keyword>
<keyword evidence="2" id="KW-0472">Membrane</keyword>
<accession>A0A4Q7Z059</accession>
<reference evidence="3 4" key="1">
    <citation type="submission" date="2019-02" db="EMBL/GenBank/DDBJ databases">
        <title>Genomic Encyclopedia of Archaeal and Bacterial Type Strains, Phase II (KMG-II): from individual species to whole genera.</title>
        <authorList>
            <person name="Goeker M."/>
        </authorList>
    </citation>
    <scope>NUCLEOTIDE SEQUENCE [LARGE SCALE GENOMIC DNA]</scope>
    <source>
        <strain evidence="3 4">DSM 18101</strain>
    </source>
</reference>
<feature type="transmembrane region" description="Helical" evidence="2">
    <location>
        <begin position="43"/>
        <end position="67"/>
    </location>
</feature>
<sequence length="161" mass="17436">MGALRGDVVNEEKDMEAGDAGQELVTQAEGTERGLRWASMGSFLFALIQSACAAVLAISGFRVLIGLSALAAASGVYGPAKGFHQDAIRIPMMWVALIGSLANLYSVWRVRSLRARPAAQWRVQPVSRKKLRSERLQIVLAGVTLLLLAAELVTHPMMHRV</sequence>
<feature type="transmembrane region" description="Helical" evidence="2">
    <location>
        <begin position="87"/>
        <end position="108"/>
    </location>
</feature>
<proteinExistence type="predicted"/>
<protein>
    <submittedName>
        <fullName evidence="3">Uncharacterized protein</fullName>
    </submittedName>
</protein>
<evidence type="ECO:0000256" key="1">
    <source>
        <dbReference type="SAM" id="MobiDB-lite"/>
    </source>
</evidence>
<evidence type="ECO:0000313" key="4">
    <source>
        <dbReference type="Proteomes" id="UP000292958"/>
    </source>
</evidence>
<dbReference type="AlphaFoldDB" id="A0A4Q7Z059"/>
<dbReference type="EMBL" id="SHKW01000001">
    <property type="protein sequence ID" value="RZU42951.1"/>
    <property type="molecule type" value="Genomic_DNA"/>
</dbReference>
<evidence type="ECO:0000256" key="2">
    <source>
        <dbReference type="SAM" id="Phobius"/>
    </source>
</evidence>
<name>A0A4Q7Z059_9BACT</name>
<comment type="caution">
    <text evidence="3">The sequence shown here is derived from an EMBL/GenBank/DDBJ whole genome shotgun (WGS) entry which is preliminary data.</text>
</comment>
<organism evidence="3 4">
    <name type="scientific">Edaphobacter modestus</name>
    <dbReference type="NCBI Taxonomy" id="388466"/>
    <lineage>
        <taxon>Bacteria</taxon>
        <taxon>Pseudomonadati</taxon>
        <taxon>Acidobacteriota</taxon>
        <taxon>Terriglobia</taxon>
        <taxon>Terriglobales</taxon>
        <taxon>Acidobacteriaceae</taxon>
        <taxon>Edaphobacter</taxon>
    </lineage>
</organism>
<keyword evidence="4" id="KW-1185">Reference proteome</keyword>